<gene>
    <name evidence="6 8" type="primary">rsmH</name>
    <name evidence="7" type="ORF">AL705_07740</name>
    <name evidence="8" type="ORF">LC603019_01557</name>
</gene>
<reference evidence="8 10" key="3">
    <citation type="submission" date="2019-04" db="EMBL/GenBank/DDBJ databases">
        <authorList>
            <person name="Seth-Smith MB H."/>
            <person name="Seth-Smith H."/>
        </authorList>
    </citation>
    <scope>NUCLEOTIDE SEQUENCE [LARGE SCALE GENOMIC DNA]</scope>
    <source>
        <strain evidence="8">USB-603019</strain>
    </source>
</reference>
<dbReference type="Gene3D" id="1.10.150.170">
    <property type="entry name" value="Putative methyltransferase TM0872, insert domain"/>
    <property type="match status" value="1"/>
</dbReference>
<comment type="function">
    <text evidence="6">Specifically methylates the N4 position of cytidine in position 1402 (C1402) of 16S rRNA.</text>
</comment>
<evidence type="ECO:0000256" key="2">
    <source>
        <dbReference type="ARBA" id="ARBA00022552"/>
    </source>
</evidence>
<evidence type="ECO:0000256" key="1">
    <source>
        <dbReference type="ARBA" id="ARBA00010396"/>
    </source>
</evidence>
<keyword evidence="4 6" id="KW-0808">Transferase</keyword>
<dbReference type="PANTHER" id="PTHR11265">
    <property type="entry name" value="S-ADENOSYL-METHYLTRANSFERASE MRAW"/>
    <property type="match status" value="1"/>
</dbReference>
<dbReference type="SUPFAM" id="SSF53335">
    <property type="entry name" value="S-adenosyl-L-methionine-dependent methyltransferases"/>
    <property type="match status" value="1"/>
</dbReference>
<dbReference type="GO" id="GO:0005737">
    <property type="term" value="C:cytoplasm"/>
    <property type="evidence" value="ECO:0007669"/>
    <property type="project" value="UniProtKB-SubCell"/>
</dbReference>
<feature type="binding site" evidence="6">
    <location>
        <position position="58"/>
    </location>
    <ligand>
        <name>S-adenosyl-L-methionine</name>
        <dbReference type="ChEBI" id="CHEBI:59789"/>
    </ligand>
</feature>
<keyword evidence="3 6" id="KW-0489">Methyltransferase</keyword>
<dbReference type="OrthoDB" id="9806637at2"/>
<comment type="catalytic activity">
    <reaction evidence="6">
        <text>cytidine(1402) in 16S rRNA + S-adenosyl-L-methionine = N(4)-methylcytidine(1402) in 16S rRNA + S-adenosyl-L-homocysteine + H(+)</text>
        <dbReference type="Rhea" id="RHEA:42928"/>
        <dbReference type="Rhea" id="RHEA-COMP:10286"/>
        <dbReference type="Rhea" id="RHEA-COMP:10287"/>
        <dbReference type="ChEBI" id="CHEBI:15378"/>
        <dbReference type="ChEBI" id="CHEBI:57856"/>
        <dbReference type="ChEBI" id="CHEBI:59789"/>
        <dbReference type="ChEBI" id="CHEBI:74506"/>
        <dbReference type="ChEBI" id="CHEBI:82748"/>
        <dbReference type="EC" id="2.1.1.199"/>
    </reaction>
</comment>
<keyword evidence="2 6" id="KW-0698">rRNA processing</keyword>
<sequence>MSDRHTPVMLDRIVELLTPSCSKHYSKRPIIVDGTLGLGGHSEAILQRIPNVCVIGLDRDTQALALATERLASFGERFLGIHTEYHHIADVIAASDHPLCQQVQQLGINGALYDLGVSSMQLDDDGRGFSYSRNVPLDMRMDATTGVTAADILNTYDARDLAYVFRVYGDEKFASKIAHAVVKERAITPFQESQQLVDLLYRVIPAGARRTGGHPAKRTFQALRVEVNHELDSLQAALPAVLDLLAVGGRAVFMSYQSHEDKLVKREFAAACASRTPVDLPIELPGTRPQYALVNRRAEKADENEIDHNPRSASVRVRVIERLERDAA</sequence>
<evidence type="ECO:0000313" key="10">
    <source>
        <dbReference type="Proteomes" id="UP000324288"/>
    </source>
</evidence>
<feature type="binding site" evidence="6">
    <location>
        <position position="121"/>
    </location>
    <ligand>
        <name>S-adenosyl-L-methionine</name>
        <dbReference type="ChEBI" id="CHEBI:59789"/>
    </ligand>
</feature>
<dbReference type="PIRSF" id="PIRSF004486">
    <property type="entry name" value="MraW"/>
    <property type="match status" value="1"/>
</dbReference>
<reference evidence="7 9" key="1">
    <citation type="journal article" date="2015" name="Genome Announc.">
        <title>Complete Genome Sequences for Two Strains of a Novel Fastidious, Partially Acid-Fast, Gram-Positive Corynebacterineae Bacterium, Derived from Human Clinical Samples.</title>
        <authorList>
            <person name="Nicholson A.C."/>
            <person name="Bell M."/>
            <person name="Humrighouse B.W."/>
            <person name="McQuiston J.R."/>
        </authorList>
    </citation>
    <scope>NUCLEOTIDE SEQUENCE [LARGE SCALE GENOMIC DNA]</scope>
    <source>
        <strain evidence="7 9">X1698</strain>
    </source>
</reference>
<dbReference type="NCBIfam" id="TIGR00006">
    <property type="entry name" value="16S rRNA (cytosine(1402)-N(4))-methyltransferase RsmH"/>
    <property type="match status" value="1"/>
</dbReference>
<accession>A0A0M4M022</accession>
<reference evidence="7" key="2">
    <citation type="journal article" date="2016" name="Int. J. Syst. Evol. Microbiol.">
        <title>Lawsonella clevelandensis gen. nov., sp. nov., a new member of the suborder Corynebacterineae isolated from human abscesses.</title>
        <authorList>
            <person name="Bell M.E."/>
            <person name="Bernard K.A."/>
            <person name="Harrington S.M."/>
            <person name="Patel N.B."/>
            <person name="Tucker T.A."/>
            <person name="Metcalfe M.G."/>
            <person name="McQuiston J.R."/>
        </authorList>
    </citation>
    <scope>NUCLEOTIDE SEQUENCE</scope>
    <source>
        <strain evidence="7">X1698</strain>
    </source>
</reference>
<dbReference type="InterPro" id="IPR023397">
    <property type="entry name" value="SAM-dep_MeTrfase_MraW_recog"/>
</dbReference>
<dbReference type="Gene3D" id="3.40.50.150">
    <property type="entry name" value="Vaccinia Virus protein VP39"/>
    <property type="match status" value="1"/>
</dbReference>
<protein>
    <recommendedName>
        <fullName evidence="6">Ribosomal RNA small subunit methyltransferase H</fullName>
        <ecNumber evidence="6">2.1.1.199</ecNumber>
    </recommendedName>
    <alternativeName>
        <fullName evidence="6">16S rRNA m(4)C1402 methyltransferase</fullName>
    </alternativeName>
    <alternativeName>
        <fullName evidence="6">rRNA (cytosine-N(4)-)-methyltransferase RsmH</fullName>
    </alternativeName>
</protein>
<keyword evidence="5 6" id="KW-0949">S-adenosyl-L-methionine</keyword>
<keyword evidence="10" id="KW-1185">Reference proteome</keyword>
<dbReference type="RefSeq" id="WP_053962514.1">
    <property type="nucleotide sequence ID" value="NZ_CAJPTR010000020.1"/>
</dbReference>
<evidence type="ECO:0000256" key="5">
    <source>
        <dbReference type="ARBA" id="ARBA00022691"/>
    </source>
</evidence>
<dbReference type="InterPro" id="IPR029063">
    <property type="entry name" value="SAM-dependent_MTases_sf"/>
</dbReference>
<dbReference type="STRING" id="1528099.AL705_07740"/>
<organism evidence="7 9">
    <name type="scientific">Lawsonella clevelandensis</name>
    <dbReference type="NCBI Taxonomy" id="1528099"/>
    <lineage>
        <taxon>Bacteria</taxon>
        <taxon>Bacillati</taxon>
        <taxon>Actinomycetota</taxon>
        <taxon>Actinomycetes</taxon>
        <taxon>Mycobacteriales</taxon>
        <taxon>Lawsonellaceae</taxon>
        <taxon>Lawsonella</taxon>
    </lineage>
</organism>
<dbReference type="Pfam" id="PF01795">
    <property type="entry name" value="Methyltransf_5"/>
    <property type="match status" value="1"/>
</dbReference>
<dbReference type="PATRIC" id="fig|1528099.3.peg.1524"/>
<dbReference type="SUPFAM" id="SSF81799">
    <property type="entry name" value="Putative methyltransferase TM0872, insert domain"/>
    <property type="match status" value="1"/>
</dbReference>
<dbReference type="InterPro" id="IPR002903">
    <property type="entry name" value="RsmH"/>
</dbReference>
<name>A0A0M4M022_9ACTN</name>
<dbReference type="EMBL" id="CP012390">
    <property type="protein sequence ID" value="ALE19432.1"/>
    <property type="molecule type" value="Genomic_DNA"/>
</dbReference>
<dbReference type="EMBL" id="LR584267">
    <property type="protein sequence ID" value="VHO01626.1"/>
    <property type="molecule type" value="Genomic_DNA"/>
</dbReference>
<keyword evidence="6" id="KW-0963">Cytoplasm</keyword>
<feature type="binding site" evidence="6">
    <location>
        <begin position="39"/>
        <end position="41"/>
    </location>
    <ligand>
        <name>S-adenosyl-L-methionine</name>
        <dbReference type="ChEBI" id="CHEBI:59789"/>
    </ligand>
</feature>
<proteinExistence type="inferred from homology"/>
<dbReference type="KEGG" id="cbq:AL705_07740"/>
<dbReference type="GO" id="GO:0071424">
    <property type="term" value="F:rRNA (cytosine-N4-)-methyltransferase activity"/>
    <property type="evidence" value="ECO:0007669"/>
    <property type="project" value="UniProtKB-UniRule"/>
</dbReference>
<evidence type="ECO:0000313" key="9">
    <source>
        <dbReference type="Proteomes" id="UP000068137"/>
    </source>
</evidence>
<evidence type="ECO:0000256" key="3">
    <source>
        <dbReference type="ARBA" id="ARBA00022603"/>
    </source>
</evidence>
<dbReference type="GeneID" id="84895432"/>
<dbReference type="Proteomes" id="UP000068137">
    <property type="component" value="Chromosome"/>
</dbReference>
<dbReference type="AlphaFoldDB" id="A0A0M4M022"/>
<dbReference type="Proteomes" id="UP000324288">
    <property type="component" value="Chromosome"/>
</dbReference>
<evidence type="ECO:0000256" key="4">
    <source>
        <dbReference type="ARBA" id="ARBA00022679"/>
    </source>
</evidence>
<dbReference type="GO" id="GO:0070475">
    <property type="term" value="P:rRNA base methylation"/>
    <property type="evidence" value="ECO:0007669"/>
    <property type="project" value="UniProtKB-UniRule"/>
</dbReference>
<dbReference type="PANTHER" id="PTHR11265:SF0">
    <property type="entry name" value="12S RRNA N4-METHYLCYTIDINE METHYLTRANSFERASE"/>
    <property type="match status" value="1"/>
</dbReference>
<comment type="subcellular location">
    <subcellularLocation>
        <location evidence="6">Cytoplasm</location>
    </subcellularLocation>
</comment>
<evidence type="ECO:0000256" key="6">
    <source>
        <dbReference type="HAMAP-Rule" id="MF_01007"/>
    </source>
</evidence>
<feature type="binding site" evidence="6">
    <location>
        <position position="114"/>
    </location>
    <ligand>
        <name>S-adenosyl-L-methionine</name>
        <dbReference type="ChEBI" id="CHEBI:59789"/>
    </ligand>
</feature>
<evidence type="ECO:0000313" key="7">
    <source>
        <dbReference type="EMBL" id="ALE19432.1"/>
    </source>
</evidence>
<evidence type="ECO:0000313" key="8">
    <source>
        <dbReference type="EMBL" id="VHO01626.1"/>
    </source>
</evidence>
<feature type="binding site" evidence="6">
    <location>
        <position position="85"/>
    </location>
    <ligand>
        <name>S-adenosyl-L-methionine</name>
        <dbReference type="ChEBI" id="CHEBI:59789"/>
    </ligand>
</feature>
<dbReference type="HAMAP" id="MF_01007">
    <property type="entry name" value="16SrRNA_methyltr_H"/>
    <property type="match status" value="1"/>
</dbReference>
<comment type="similarity">
    <text evidence="1 6">Belongs to the methyltransferase superfamily. RsmH family.</text>
</comment>
<dbReference type="EC" id="2.1.1.199" evidence="6"/>